<evidence type="ECO:0000313" key="2">
    <source>
        <dbReference type="Proteomes" id="UP000324639"/>
    </source>
</evidence>
<gene>
    <name evidence="1" type="ORF">BGT96224V316_LOCUS4232</name>
</gene>
<keyword evidence="2" id="KW-1185">Reference proteome</keyword>
<proteinExistence type="predicted"/>
<evidence type="ECO:0000313" key="1">
    <source>
        <dbReference type="EMBL" id="VDB87969.1"/>
    </source>
</evidence>
<name>A0A9X9MH65_BLUGR</name>
<dbReference type="Proteomes" id="UP000324639">
    <property type="component" value="Chromosome Bgt_-06"/>
</dbReference>
<organism evidence="1 2">
    <name type="scientific">Blumeria graminis f. sp. tritici</name>
    <dbReference type="NCBI Taxonomy" id="62690"/>
    <lineage>
        <taxon>Eukaryota</taxon>
        <taxon>Fungi</taxon>
        <taxon>Dikarya</taxon>
        <taxon>Ascomycota</taxon>
        <taxon>Pezizomycotina</taxon>
        <taxon>Leotiomycetes</taxon>
        <taxon>Erysiphales</taxon>
        <taxon>Erysiphaceae</taxon>
        <taxon>Blumeria</taxon>
    </lineage>
</organism>
<sequence length="254" mass="29516">MHCNFLVVSSIMLFGKGDIFQYDLIKPLKGDTTHQYLRFEGLVETPFELPRSLTRERLSNVSQNHIIYKICAEIEADLSSLEESLREHTYRKSDEAIDPTEMDPSYIGCSKQLDKLTVGITQIFMSAIRKNKLPPCTAKMLIKDISYRRARAYGPYGNYSHQDRAKIAIIWDDFIPFQELFDELDPLMTMKKQDDIIHLVYIAGFLKLIVRPYLEEGYLILPALGNLFHNDIYKFLENSGRHTIVPPHRIYHRG</sequence>
<dbReference type="EMBL" id="LR026989">
    <property type="protein sequence ID" value="VDB87969.1"/>
    <property type="molecule type" value="Genomic_DNA"/>
</dbReference>
<accession>A0A9X9MH65</accession>
<dbReference type="AlphaFoldDB" id="A0A9X9MH65"/>
<reference evidence="1 2" key="1">
    <citation type="submission" date="2018-08" db="EMBL/GenBank/DDBJ databases">
        <authorList>
            <person name="Muller C M."/>
        </authorList>
    </citation>
    <scope>NUCLEOTIDE SEQUENCE [LARGE SCALE GENOMIC DNA]</scope>
</reference>
<protein>
    <submittedName>
        <fullName evidence="1">Bgt-51963</fullName>
    </submittedName>
</protein>